<dbReference type="PANTHER" id="PTHR21505">
    <property type="entry name" value="MADF DOMAIN-CONTAINING PROTEIN-RELATED"/>
    <property type="match status" value="1"/>
</dbReference>
<dbReference type="PANTHER" id="PTHR21505:SF8">
    <property type="entry name" value="DPT-YFP REPRESSOR BY OVEREXPRESSION, ISOFORM D-RELATED"/>
    <property type="match status" value="1"/>
</dbReference>
<evidence type="ECO:0000313" key="4">
    <source>
        <dbReference type="Proteomes" id="UP000478052"/>
    </source>
</evidence>
<dbReference type="SMART" id="SM00595">
    <property type="entry name" value="MADF"/>
    <property type="match status" value="1"/>
</dbReference>
<protein>
    <recommendedName>
        <fullName evidence="2">MADF domain-containing protein</fullName>
    </recommendedName>
</protein>
<dbReference type="InterPro" id="IPR006578">
    <property type="entry name" value="MADF-dom"/>
</dbReference>
<sequence>MIYFAIMGRDRDKFRKFESGSQKLKEKFMKCQTGITINSNFNKMTSKQNDEVFQNFEDPGSIEIPNHDFPIKSSDDVVKRKFTVENYNRILSNGEKVKRRWLIYSKKKDVVYCFYCKLFGNSCGSGLADYGLDDWKHISERIKSHENSRNRIPDRVWPYVGLPSFDRLVQFCSIVLFIRKNLEEFIDLYKSYPCLWQTKSKLYHDRPLREAAYKVLVEKLKEFEPDANKDLVVKKINNLRSSVRKEKKKYEASVKSGASSDDVYRPKLWYYDMMNFLNDQDTPRESTSNLDTQDESISEVGKIVKIGIDENLENEVEGIDSVNSTVERSDIVNPPRAEKSKKNDAKLTTEVLLSVRDHFKRPKIEEDRFDVISKGFAMRLRELEKRQRIIAEKLINDILFEAEVGSLTLNHKSTTAAETTSSFYSRNHSSNSNFSTNSNLSSNSSFSENGVYVYQENDDFSGNTTNQHQTQPENAACYITNFMNSLEN</sequence>
<evidence type="ECO:0000256" key="1">
    <source>
        <dbReference type="SAM" id="MobiDB-lite"/>
    </source>
</evidence>
<comment type="caution">
    <text evidence="3">The sequence shown here is derived from an EMBL/GenBank/DDBJ whole genome shotgun (WGS) entry which is preliminary data.</text>
</comment>
<dbReference type="EMBL" id="VUJU01005171">
    <property type="protein sequence ID" value="KAF0752073.1"/>
    <property type="molecule type" value="Genomic_DNA"/>
</dbReference>
<dbReference type="Pfam" id="PF10545">
    <property type="entry name" value="MADF_DNA_bdg"/>
    <property type="match status" value="1"/>
</dbReference>
<feature type="domain" description="MADF" evidence="2">
    <location>
        <begin position="184"/>
        <end position="282"/>
    </location>
</feature>
<dbReference type="AlphaFoldDB" id="A0A6G0YAK2"/>
<evidence type="ECO:0000259" key="2">
    <source>
        <dbReference type="PROSITE" id="PS51029"/>
    </source>
</evidence>
<feature type="region of interest" description="Disordered" evidence="1">
    <location>
        <begin position="424"/>
        <end position="443"/>
    </location>
</feature>
<reference evidence="3 4" key="1">
    <citation type="submission" date="2019-08" db="EMBL/GenBank/DDBJ databases">
        <title>Whole genome of Aphis craccivora.</title>
        <authorList>
            <person name="Voronova N.V."/>
            <person name="Shulinski R.S."/>
            <person name="Bandarenka Y.V."/>
            <person name="Zhorov D.G."/>
            <person name="Warner D."/>
        </authorList>
    </citation>
    <scope>NUCLEOTIDE SEQUENCE [LARGE SCALE GENOMIC DNA]</scope>
    <source>
        <strain evidence="3">180601</strain>
        <tissue evidence="3">Whole Body</tissue>
    </source>
</reference>
<dbReference type="Proteomes" id="UP000478052">
    <property type="component" value="Unassembled WGS sequence"/>
</dbReference>
<keyword evidence="4" id="KW-1185">Reference proteome</keyword>
<accession>A0A6G0YAK2</accession>
<name>A0A6G0YAK2_APHCR</name>
<evidence type="ECO:0000313" key="3">
    <source>
        <dbReference type="EMBL" id="KAF0752073.1"/>
    </source>
</evidence>
<dbReference type="PROSITE" id="PS51029">
    <property type="entry name" value="MADF"/>
    <property type="match status" value="1"/>
</dbReference>
<organism evidence="3 4">
    <name type="scientific">Aphis craccivora</name>
    <name type="common">Cowpea aphid</name>
    <dbReference type="NCBI Taxonomy" id="307492"/>
    <lineage>
        <taxon>Eukaryota</taxon>
        <taxon>Metazoa</taxon>
        <taxon>Ecdysozoa</taxon>
        <taxon>Arthropoda</taxon>
        <taxon>Hexapoda</taxon>
        <taxon>Insecta</taxon>
        <taxon>Pterygota</taxon>
        <taxon>Neoptera</taxon>
        <taxon>Paraneoptera</taxon>
        <taxon>Hemiptera</taxon>
        <taxon>Sternorrhyncha</taxon>
        <taxon>Aphidomorpha</taxon>
        <taxon>Aphidoidea</taxon>
        <taxon>Aphididae</taxon>
        <taxon>Aphidini</taxon>
        <taxon>Aphis</taxon>
        <taxon>Aphis</taxon>
    </lineage>
</organism>
<proteinExistence type="predicted"/>
<dbReference type="OrthoDB" id="6628652at2759"/>
<gene>
    <name evidence="3" type="ORF">FWK35_00015318</name>
</gene>